<sequence length="65" mass="7434">MKTDFDALMEGFFVVLYFVSVLLLLPCVVVFGVLSENLAMWIMIGIHLLILIYFLGKEDDMTDET</sequence>
<comment type="caution">
    <text evidence="2">The sequence shown here is derived from an EMBL/GenBank/DDBJ whole genome shotgun (WGS) entry which is preliminary data.</text>
</comment>
<evidence type="ECO:0000256" key="1">
    <source>
        <dbReference type="SAM" id="Phobius"/>
    </source>
</evidence>
<evidence type="ECO:0000313" key="2">
    <source>
        <dbReference type="EMBL" id="HIZ66974.1"/>
    </source>
</evidence>
<reference evidence="2" key="1">
    <citation type="journal article" date="2021" name="PeerJ">
        <title>Extensive microbial diversity within the chicken gut microbiome revealed by metagenomics and culture.</title>
        <authorList>
            <person name="Gilroy R."/>
            <person name="Ravi A."/>
            <person name="Getino M."/>
            <person name="Pursley I."/>
            <person name="Horton D.L."/>
            <person name="Alikhan N.F."/>
            <person name="Baker D."/>
            <person name="Gharbi K."/>
            <person name="Hall N."/>
            <person name="Watson M."/>
            <person name="Adriaenssens E.M."/>
            <person name="Foster-Nyarko E."/>
            <person name="Jarju S."/>
            <person name="Secka A."/>
            <person name="Antonio M."/>
            <person name="Oren A."/>
            <person name="Chaudhuri R.R."/>
            <person name="La Ragione R."/>
            <person name="Hildebrand F."/>
            <person name="Pallen M.J."/>
        </authorList>
    </citation>
    <scope>NUCLEOTIDE SEQUENCE</scope>
    <source>
        <strain evidence="2">ChiBcolR9-63</strain>
    </source>
</reference>
<keyword evidence="1" id="KW-0812">Transmembrane</keyword>
<keyword evidence="1" id="KW-1133">Transmembrane helix</keyword>
<reference evidence="2" key="2">
    <citation type="submission" date="2021-04" db="EMBL/GenBank/DDBJ databases">
        <authorList>
            <person name="Gilroy R."/>
        </authorList>
    </citation>
    <scope>NUCLEOTIDE SEQUENCE</scope>
    <source>
        <strain evidence="2">ChiBcolR9-63</strain>
    </source>
</reference>
<accession>A0A9D2FT92</accession>
<proteinExistence type="predicted"/>
<protein>
    <submittedName>
        <fullName evidence="2">Uncharacterized protein</fullName>
    </submittedName>
</protein>
<dbReference type="Proteomes" id="UP000824058">
    <property type="component" value="Unassembled WGS sequence"/>
</dbReference>
<feature type="transmembrane region" description="Helical" evidence="1">
    <location>
        <begin position="12"/>
        <end position="32"/>
    </location>
</feature>
<evidence type="ECO:0000313" key="3">
    <source>
        <dbReference type="Proteomes" id="UP000824058"/>
    </source>
</evidence>
<organism evidence="2 3">
    <name type="scientific">Candidatus Streptococcus faecavium</name>
    <dbReference type="NCBI Taxonomy" id="2838763"/>
    <lineage>
        <taxon>Bacteria</taxon>
        <taxon>Bacillati</taxon>
        <taxon>Bacillota</taxon>
        <taxon>Bacilli</taxon>
        <taxon>Lactobacillales</taxon>
        <taxon>Streptococcaceae</taxon>
        <taxon>Streptococcus</taxon>
    </lineage>
</organism>
<dbReference type="EMBL" id="DXBD01000006">
    <property type="protein sequence ID" value="HIZ66974.1"/>
    <property type="molecule type" value="Genomic_DNA"/>
</dbReference>
<dbReference type="AlphaFoldDB" id="A0A9D2FT92"/>
<feature type="transmembrane region" description="Helical" evidence="1">
    <location>
        <begin position="38"/>
        <end position="56"/>
    </location>
</feature>
<keyword evidence="1" id="KW-0472">Membrane</keyword>
<gene>
    <name evidence="2" type="ORF">H9965_00590</name>
</gene>
<name>A0A9D2FT92_9STRE</name>